<sequence length="169" mass="19550">MLSQRQELILHNLIQEYINNAEPISSDLLKKRVNLDVSPATIRNDLQELTQMGYVMQPHTSAGRVPTKKGYKYFVEITFNQAEIPDFKNEINKARQRIEKELQLAQELTKSLTEISTTLSYTRIEDKSFGTAQDRNTIFEMLKIIGPSQANYDKNINLINQLIKELESF</sequence>
<dbReference type="InterPro" id="IPR036390">
    <property type="entry name" value="WH_DNA-bd_sf"/>
</dbReference>
<keyword evidence="3" id="KW-0346">Stress response</keyword>
<dbReference type="Proteomes" id="UP000176774">
    <property type="component" value="Unassembled WGS sequence"/>
</dbReference>
<dbReference type="STRING" id="1802214.A2908_02275"/>
<proteinExistence type="predicted"/>
<name>A0A1G2IC81_9BACT</name>
<evidence type="ECO:0000313" key="7">
    <source>
        <dbReference type="EMBL" id="OGZ72191.1"/>
    </source>
</evidence>
<dbReference type="Gene3D" id="1.10.10.10">
    <property type="entry name" value="Winged helix-like DNA-binding domain superfamily/Winged helix DNA-binding domain"/>
    <property type="match status" value="1"/>
</dbReference>
<evidence type="ECO:0000313" key="8">
    <source>
        <dbReference type="Proteomes" id="UP000176774"/>
    </source>
</evidence>
<keyword evidence="4" id="KW-0804">Transcription</keyword>
<dbReference type="InterPro" id="IPR005104">
    <property type="entry name" value="WHTH_HrcA_DNA-bd"/>
</dbReference>
<keyword evidence="1" id="KW-0678">Repressor</keyword>
<protein>
    <recommendedName>
        <fullName evidence="6">Winged helix-turn-helix transcription repressor HrcA DNA-binding domain-containing protein</fullName>
    </recommendedName>
</protein>
<reference evidence="7 8" key="1">
    <citation type="journal article" date="2016" name="Nat. Commun.">
        <title>Thousands of microbial genomes shed light on interconnected biogeochemical processes in an aquifer system.</title>
        <authorList>
            <person name="Anantharaman K."/>
            <person name="Brown C.T."/>
            <person name="Hug L.A."/>
            <person name="Sharon I."/>
            <person name="Castelle C.J."/>
            <person name="Probst A.J."/>
            <person name="Thomas B.C."/>
            <person name="Singh A."/>
            <person name="Wilkins M.J."/>
            <person name="Karaoz U."/>
            <person name="Brodie E.L."/>
            <person name="Williams K.H."/>
            <person name="Hubbard S.S."/>
            <person name="Banfield J.F."/>
        </authorList>
    </citation>
    <scope>NUCLEOTIDE SEQUENCE [LARGE SCALE GENOMIC DNA]</scope>
</reference>
<evidence type="ECO:0000256" key="3">
    <source>
        <dbReference type="ARBA" id="ARBA00023016"/>
    </source>
</evidence>
<feature type="coiled-coil region" evidence="5">
    <location>
        <begin position="84"/>
        <end position="115"/>
    </location>
</feature>
<evidence type="ECO:0000256" key="5">
    <source>
        <dbReference type="SAM" id="Coils"/>
    </source>
</evidence>
<organism evidence="7 8">
    <name type="scientific">Candidatus Staskawiczbacteria bacterium RIFCSPLOWO2_01_FULL_38_12b</name>
    <dbReference type="NCBI Taxonomy" id="1802214"/>
    <lineage>
        <taxon>Bacteria</taxon>
        <taxon>Candidatus Staskawicziibacteriota</taxon>
    </lineage>
</organism>
<dbReference type="PANTHER" id="PTHR34824">
    <property type="entry name" value="HEAT-INDUCIBLE TRANSCRIPTION REPRESSOR HRCA"/>
    <property type="match status" value="1"/>
</dbReference>
<evidence type="ECO:0000256" key="1">
    <source>
        <dbReference type="ARBA" id="ARBA00022491"/>
    </source>
</evidence>
<dbReference type="EMBL" id="MHPA01000029">
    <property type="protein sequence ID" value="OGZ72191.1"/>
    <property type="molecule type" value="Genomic_DNA"/>
</dbReference>
<comment type="caution">
    <text evidence="7">The sequence shown here is derived from an EMBL/GenBank/DDBJ whole genome shotgun (WGS) entry which is preliminary data.</text>
</comment>
<dbReference type="AlphaFoldDB" id="A0A1G2IC81"/>
<dbReference type="Pfam" id="PF03444">
    <property type="entry name" value="WHD_HrcA"/>
    <property type="match status" value="1"/>
</dbReference>
<dbReference type="PANTHER" id="PTHR34824:SF1">
    <property type="entry name" value="HEAT-INDUCIBLE TRANSCRIPTION REPRESSOR HRCA"/>
    <property type="match status" value="1"/>
</dbReference>
<evidence type="ECO:0000256" key="4">
    <source>
        <dbReference type="ARBA" id="ARBA00023163"/>
    </source>
</evidence>
<evidence type="ECO:0000259" key="6">
    <source>
        <dbReference type="Pfam" id="PF03444"/>
    </source>
</evidence>
<dbReference type="GO" id="GO:0003677">
    <property type="term" value="F:DNA binding"/>
    <property type="evidence" value="ECO:0007669"/>
    <property type="project" value="InterPro"/>
</dbReference>
<gene>
    <name evidence="7" type="ORF">A2908_02275</name>
</gene>
<keyword evidence="5" id="KW-0175">Coiled coil</keyword>
<feature type="domain" description="Winged helix-turn-helix transcription repressor HrcA DNA-binding" evidence="6">
    <location>
        <begin position="1"/>
        <end position="73"/>
    </location>
</feature>
<keyword evidence="2" id="KW-0805">Transcription regulation</keyword>
<dbReference type="GO" id="GO:0045892">
    <property type="term" value="P:negative regulation of DNA-templated transcription"/>
    <property type="evidence" value="ECO:0007669"/>
    <property type="project" value="TreeGrafter"/>
</dbReference>
<dbReference type="InterPro" id="IPR002571">
    <property type="entry name" value="HrcA"/>
</dbReference>
<evidence type="ECO:0000256" key="2">
    <source>
        <dbReference type="ARBA" id="ARBA00023015"/>
    </source>
</evidence>
<dbReference type="SUPFAM" id="SSF46785">
    <property type="entry name" value="Winged helix' DNA-binding domain"/>
    <property type="match status" value="1"/>
</dbReference>
<dbReference type="InterPro" id="IPR036388">
    <property type="entry name" value="WH-like_DNA-bd_sf"/>
</dbReference>
<accession>A0A1G2IC81</accession>